<protein>
    <submittedName>
        <fullName evidence="1">Uncharacterized protein</fullName>
    </submittedName>
</protein>
<comment type="caution">
    <text evidence="1">The sequence shown here is derived from an EMBL/GenBank/DDBJ whole genome shotgun (WGS) entry which is preliminary data.</text>
</comment>
<dbReference type="Proteomes" id="UP001571110">
    <property type="component" value="Unassembled WGS sequence"/>
</dbReference>
<sequence length="295" mass="34857">MDNKMVPVIEWISNCIELERNSNSTTISLWSELYELGQVGRGFDRKLSIRPKNAAPLVVYVTGRMDEIQKRKGPFQYIKEPEDVIFLTFGESNHFSEIDATWECPDPLLKYITICYVPPKTIKFYQEDLKKCIIFSIGKPEIWMRSLLKQKKVAGIVGWNHRIEDDWELDWSVSYQEFSYEFLLRNTPNTSSQMKNLVHSVPKLPKGLKLGLQRILKEENIGIKEQMWKQTIDQVAMQMLDEYWLLNGLSIQKFVPVLVEKVHNYHYFARDIPPQEVCINQVECFFDTWLKRRRI</sequence>
<proteinExistence type="predicted"/>
<reference evidence="1 2" key="1">
    <citation type="submission" date="2024-06" db="EMBL/GenBank/DDBJ databases">
        <title>Genetic profile and toxigenic potential of Bacillus cereus isolates from a Norwegian ice cream production plant,.</title>
        <authorList>
            <person name="Lindback T."/>
            <person name="Llarena A.-K."/>
            <person name="O'Sullivan K."/>
            <person name="Monshaugen M."/>
            <person name="Holmemo C.W."/>
            <person name="Aspholm M."/>
        </authorList>
    </citation>
    <scope>NUCLEOTIDE SEQUENCE [LARGE SCALE GENOMIC DNA]</scope>
    <source>
        <strain evidence="1 2">NVH-YM330</strain>
    </source>
</reference>
<organism evidence="1 2">
    <name type="scientific">Bacillus mobilis</name>
    <dbReference type="NCBI Taxonomy" id="2026190"/>
    <lineage>
        <taxon>Bacteria</taxon>
        <taxon>Bacillati</taxon>
        <taxon>Bacillota</taxon>
        <taxon>Bacilli</taxon>
        <taxon>Bacillales</taxon>
        <taxon>Bacillaceae</taxon>
        <taxon>Bacillus</taxon>
        <taxon>Bacillus cereus group</taxon>
    </lineage>
</organism>
<evidence type="ECO:0000313" key="2">
    <source>
        <dbReference type="Proteomes" id="UP001571110"/>
    </source>
</evidence>
<name>A0ABV4RZP9_9BACI</name>
<accession>A0ABV4RZP9</accession>
<evidence type="ECO:0000313" key="1">
    <source>
        <dbReference type="EMBL" id="MFA2793172.1"/>
    </source>
</evidence>
<keyword evidence="2" id="KW-1185">Reference proteome</keyword>
<gene>
    <name evidence="1" type="ORF">AB1I70_17670</name>
</gene>
<dbReference type="EMBL" id="JBFDTY010000003">
    <property type="protein sequence ID" value="MFA2793172.1"/>
    <property type="molecule type" value="Genomic_DNA"/>
</dbReference>
<dbReference type="RefSeq" id="WP_254799386.1">
    <property type="nucleotide sequence ID" value="NZ_FMBJ01000013.1"/>
</dbReference>